<organism evidence="4 5">
    <name type="scientific">Oedothorax gibbosus</name>
    <dbReference type="NCBI Taxonomy" id="931172"/>
    <lineage>
        <taxon>Eukaryota</taxon>
        <taxon>Metazoa</taxon>
        <taxon>Ecdysozoa</taxon>
        <taxon>Arthropoda</taxon>
        <taxon>Chelicerata</taxon>
        <taxon>Arachnida</taxon>
        <taxon>Araneae</taxon>
        <taxon>Araneomorphae</taxon>
        <taxon>Entelegynae</taxon>
        <taxon>Araneoidea</taxon>
        <taxon>Linyphiidae</taxon>
        <taxon>Erigoninae</taxon>
        <taxon>Oedothorax</taxon>
    </lineage>
</organism>
<evidence type="ECO:0000259" key="3">
    <source>
        <dbReference type="Pfam" id="PF15743"/>
    </source>
</evidence>
<reference evidence="4 5" key="1">
    <citation type="journal article" date="2022" name="Nat. Ecol. Evol.">
        <title>A masculinizing supergene underlies an exaggerated male reproductive morph in a spider.</title>
        <authorList>
            <person name="Hendrickx F."/>
            <person name="De Corte Z."/>
            <person name="Sonet G."/>
            <person name="Van Belleghem S.M."/>
            <person name="Kostlbacher S."/>
            <person name="Vangestel C."/>
        </authorList>
    </citation>
    <scope>NUCLEOTIDE SEQUENCE [LARGE SCALE GENOMIC DNA]</scope>
    <source>
        <strain evidence="4">W744_W776</strain>
    </source>
</reference>
<evidence type="ECO:0000313" key="5">
    <source>
        <dbReference type="Proteomes" id="UP000827092"/>
    </source>
</evidence>
<dbReference type="PANTHER" id="PTHR14421:SF3">
    <property type="entry name" value="SPERMATOGENESIS-ASSOCIATED PROTEIN 1"/>
    <property type="match status" value="1"/>
</dbReference>
<dbReference type="Proteomes" id="UP000827092">
    <property type="component" value="Unassembled WGS sequence"/>
</dbReference>
<feature type="coiled-coil region" evidence="1">
    <location>
        <begin position="407"/>
        <end position="507"/>
    </location>
</feature>
<feature type="compositionally biased region" description="Low complexity" evidence="2">
    <location>
        <begin position="228"/>
        <end position="240"/>
    </location>
</feature>
<accession>A0AAV6V666</accession>
<sequence>MFSLKDRLLNAPKFYRRRMYGGLPLGGYSRSRFGNRRLRSILPGSPTIRPTRSYRTVFYPPSYFSGRLSRFLRSGQVKSQPTDDLLATCRRYDLMPVYVPLRRPYRPCQVIRMAKRAGELFIREKVRSAYRRWLDKRIAPYLGLRLGTPLGQYQQQQRREGSAQQYYASLQRQRSALDGVGRQQDELMHQKHDSLQRQQRINSAFAGLQEGLSKKHNGSLQRSSVVGQEESSPQQKSVQQQKRRSVFMADVSSMTPPIPPAALCGVATVDLWSDRQNTPIFPLPIIRHPAKYGRKKIARKRACALIRTPTPPDHHLPDLYPGTFSNTKDRLLTILSEVRNETLMRQRQREELLRKIKQLQSRAHQRREQGETSTCLREHLPHFARRAESAAVREMWRKRYLEAKKITPRLEEECSKLRQELEKLHRELLAKVQAGVWALLTISGKTERPSNKLSYKIMIARLLQEIEDLTRRVEGTRLKLHTEVKLRTMAEKDVRNLREELLKKKIQVTLTRNQEQAAIGNGLRQQYFISAMQ</sequence>
<evidence type="ECO:0000256" key="1">
    <source>
        <dbReference type="SAM" id="Coils"/>
    </source>
</evidence>
<protein>
    <recommendedName>
        <fullName evidence="3">Spermatogenesis-associated protein 1 C-terminal domain-containing protein</fullName>
    </recommendedName>
</protein>
<comment type="caution">
    <text evidence="4">The sequence shown here is derived from an EMBL/GenBank/DDBJ whole genome shotgun (WGS) entry which is preliminary data.</text>
</comment>
<dbReference type="PANTHER" id="PTHR14421">
    <property type="entry name" value="SPERMATOGENESIS-ASSOCIATED PROTEIN 1"/>
    <property type="match status" value="1"/>
</dbReference>
<feature type="region of interest" description="Disordered" evidence="2">
    <location>
        <begin position="212"/>
        <end position="245"/>
    </location>
</feature>
<evidence type="ECO:0000256" key="2">
    <source>
        <dbReference type="SAM" id="MobiDB-lite"/>
    </source>
</evidence>
<keyword evidence="1" id="KW-0175">Coiled coil</keyword>
<evidence type="ECO:0000313" key="4">
    <source>
        <dbReference type="EMBL" id="KAG8192132.1"/>
    </source>
</evidence>
<name>A0AAV6V666_9ARAC</name>
<gene>
    <name evidence="4" type="ORF">JTE90_027778</name>
</gene>
<feature type="domain" description="Spermatogenesis-associated protein 1 C-terminal" evidence="3">
    <location>
        <begin position="390"/>
        <end position="505"/>
    </location>
</feature>
<dbReference type="Pfam" id="PF15743">
    <property type="entry name" value="SPATA1_C"/>
    <property type="match status" value="1"/>
</dbReference>
<dbReference type="AlphaFoldDB" id="A0AAV6V666"/>
<proteinExistence type="predicted"/>
<dbReference type="InterPro" id="IPR031478">
    <property type="entry name" value="SPATA1_C"/>
</dbReference>
<keyword evidence="5" id="KW-1185">Reference proteome</keyword>
<dbReference type="InterPro" id="IPR039062">
    <property type="entry name" value="SPAT1"/>
</dbReference>
<dbReference type="EMBL" id="JAFNEN010000144">
    <property type="protein sequence ID" value="KAG8192132.1"/>
    <property type="molecule type" value="Genomic_DNA"/>
</dbReference>